<keyword evidence="3" id="KW-1185">Reference proteome</keyword>
<dbReference type="Gene3D" id="1.10.10.10">
    <property type="entry name" value="Winged helix-like DNA-binding domain superfamily/Winged helix DNA-binding domain"/>
    <property type="match status" value="1"/>
</dbReference>
<dbReference type="InterPro" id="IPR000792">
    <property type="entry name" value="Tscrpt_reg_LuxR_C"/>
</dbReference>
<dbReference type="RefSeq" id="WP_099876587.1">
    <property type="nucleotide sequence ID" value="NZ_JAFFZM010000035.1"/>
</dbReference>
<evidence type="ECO:0000313" key="2">
    <source>
        <dbReference type="EMBL" id="MBO8203181.1"/>
    </source>
</evidence>
<evidence type="ECO:0000259" key="1">
    <source>
        <dbReference type="PROSITE" id="PS50043"/>
    </source>
</evidence>
<gene>
    <name evidence="2" type="ORF">JW613_33610</name>
</gene>
<dbReference type="SUPFAM" id="SSF46894">
    <property type="entry name" value="C-terminal effector domain of the bipartite response regulators"/>
    <property type="match status" value="1"/>
</dbReference>
<dbReference type="EMBL" id="JAFFZM010000035">
    <property type="protein sequence ID" value="MBO8203181.1"/>
    <property type="molecule type" value="Genomic_DNA"/>
</dbReference>
<name>A0ABS3Y784_9ACTN</name>
<reference evidence="2 3" key="1">
    <citation type="submission" date="2021-02" db="EMBL/GenBank/DDBJ databases">
        <title>Streptomyces spirodelae sp. nov., isolated from duckweed.</title>
        <authorList>
            <person name="Saimee Y."/>
            <person name="Duangmal K."/>
        </authorList>
    </citation>
    <scope>NUCLEOTIDE SEQUENCE [LARGE SCALE GENOMIC DNA]</scope>
    <source>
        <strain evidence="2 3">DSM 42105</strain>
    </source>
</reference>
<evidence type="ECO:0000313" key="3">
    <source>
        <dbReference type="Proteomes" id="UP000721954"/>
    </source>
</evidence>
<feature type="domain" description="HTH luxR-type" evidence="1">
    <location>
        <begin position="64"/>
        <end position="129"/>
    </location>
</feature>
<dbReference type="GeneID" id="96263557"/>
<accession>A0ABS3Y784</accession>
<dbReference type="PROSITE" id="PS50043">
    <property type="entry name" value="HTH_LUXR_2"/>
    <property type="match status" value="1"/>
</dbReference>
<organism evidence="2 3">
    <name type="scientific">Streptomyces smyrnaeus</name>
    <dbReference type="NCBI Taxonomy" id="1387713"/>
    <lineage>
        <taxon>Bacteria</taxon>
        <taxon>Bacillati</taxon>
        <taxon>Actinomycetota</taxon>
        <taxon>Actinomycetes</taxon>
        <taxon>Kitasatosporales</taxon>
        <taxon>Streptomycetaceae</taxon>
        <taxon>Streptomyces</taxon>
    </lineage>
</organism>
<comment type="caution">
    <text evidence="2">The sequence shown here is derived from an EMBL/GenBank/DDBJ whole genome shotgun (WGS) entry which is preliminary data.</text>
</comment>
<dbReference type="Proteomes" id="UP000721954">
    <property type="component" value="Unassembled WGS sequence"/>
</dbReference>
<dbReference type="SMART" id="SM00421">
    <property type="entry name" value="HTH_LUXR"/>
    <property type="match status" value="1"/>
</dbReference>
<sequence length="150" mass="15470">MSDPVRGLLTRQEQRIVAGVAAGTRAQRMSRGAWAGAASKLGTEDDAQLVAAAFSSGAIGHPSRTGPTPRLTPSEGALVHLLLRGLPAEDIAPQVGRSINDVKASCRSLQAKLGARTPAHLVTRLHERGLCTCPQKDIPPAGTAGPGADQ</sequence>
<dbReference type="InterPro" id="IPR016032">
    <property type="entry name" value="Sig_transdc_resp-reg_C-effctor"/>
</dbReference>
<protein>
    <recommendedName>
        <fullName evidence="1">HTH luxR-type domain-containing protein</fullName>
    </recommendedName>
</protein>
<proteinExistence type="predicted"/>
<dbReference type="InterPro" id="IPR036388">
    <property type="entry name" value="WH-like_DNA-bd_sf"/>
</dbReference>